<reference evidence="1 2" key="1">
    <citation type="submission" date="2023-09" db="EMBL/GenBank/DDBJ databases">
        <title>Thalassobella suaedae gen. nov., sp. nov., a marine bacterium of the family Flavobacteriaceae isolated from a halophyte Suaeda japonica.</title>
        <authorList>
            <person name="Lee S.Y."/>
            <person name="Hwang C.Y."/>
        </authorList>
    </citation>
    <scope>NUCLEOTIDE SEQUENCE [LARGE SCALE GENOMIC DNA]</scope>
    <source>
        <strain evidence="1 2">HL-DH14</strain>
    </source>
</reference>
<dbReference type="Proteomes" id="UP001302806">
    <property type="component" value="Chromosome"/>
</dbReference>
<evidence type="ECO:0000313" key="1">
    <source>
        <dbReference type="EMBL" id="WNH10351.1"/>
    </source>
</evidence>
<evidence type="ECO:0008006" key="3">
    <source>
        <dbReference type="Google" id="ProtNLM"/>
    </source>
</evidence>
<evidence type="ECO:0000313" key="2">
    <source>
        <dbReference type="Proteomes" id="UP001302806"/>
    </source>
</evidence>
<gene>
    <name evidence="1" type="ORF">RHP51_06680</name>
</gene>
<sequence length="77" mass="9153">MKPGLNYIAVSRDLLKLGLKHNTPIRIEGFDNIYYVKDKMHARWKNRIDIYMGVDVKAAKEWGRKKIYIEYGIPKRD</sequence>
<dbReference type="EMBL" id="CP134537">
    <property type="protein sequence ID" value="WNH10351.1"/>
    <property type="molecule type" value="Genomic_DNA"/>
</dbReference>
<name>A0ABY9XX26_9FLAO</name>
<organism evidence="1 2">
    <name type="scientific">Thalassobellus suaedae</name>
    <dbReference type="NCBI Taxonomy" id="3074124"/>
    <lineage>
        <taxon>Bacteria</taxon>
        <taxon>Pseudomonadati</taxon>
        <taxon>Bacteroidota</taxon>
        <taxon>Flavobacteriia</taxon>
        <taxon>Flavobacteriales</taxon>
        <taxon>Flavobacteriaceae</taxon>
        <taxon>Thalassobellus</taxon>
    </lineage>
</organism>
<dbReference type="RefSeq" id="WP_415866635.1">
    <property type="nucleotide sequence ID" value="NZ_CP134537.1"/>
</dbReference>
<proteinExistence type="predicted"/>
<protein>
    <recommendedName>
        <fullName evidence="3">3D domain-containing protein</fullName>
    </recommendedName>
</protein>
<accession>A0ABY9XX26</accession>
<dbReference type="CDD" id="cd22784">
    <property type="entry name" value="DPBB_MltA_YuiC-like"/>
    <property type="match status" value="1"/>
</dbReference>